<dbReference type="Pfam" id="PF12710">
    <property type="entry name" value="HAD"/>
    <property type="match status" value="1"/>
</dbReference>
<dbReference type="InterPro" id="IPR050582">
    <property type="entry name" value="HAD-like_SerB"/>
</dbReference>
<dbReference type="GO" id="GO:0016787">
    <property type="term" value="F:hydrolase activity"/>
    <property type="evidence" value="ECO:0007669"/>
    <property type="project" value="UniProtKB-KW"/>
</dbReference>
<dbReference type="EMBL" id="JAOZYB010000374">
    <property type="protein sequence ID" value="MEB3967059.1"/>
    <property type="molecule type" value="Genomic_DNA"/>
</dbReference>
<proteinExistence type="inferred from homology"/>
<dbReference type="NCBIfam" id="TIGR01488">
    <property type="entry name" value="HAD-SF-IB"/>
    <property type="match status" value="1"/>
</dbReference>
<keyword evidence="4" id="KW-0460">Magnesium</keyword>
<reference evidence="5 6" key="1">
    <citation type="submission" date="2022-10" db="EMBL/GenBank/DDBJ databases">
        <authorList>
            <person name="Xie J."/>
            <person name="Shen N."/>
        </authorList>
    </citation>
    <scope>NUCLEOTIDE SEQUENCE [LARGE SCALE GENOMIC DNA]</scope>
    <source>
        <strain evidence="5 6">DSM 41681</strain>
    </source>
</reference>
<evidence type="ECO:0000313" key="5">
    <source>
        <dbReference type="EMBL" id="MEB3967059.1"/>
    </source>
</evidence>
<comment type="similarity">
    <text evidence="1">Belongs to the HAD-like hydrolase superfamily. SerB family.</text>
</comment>
<keyword evidence="6" id="KW-1185">Reference proteome</keyword>
<comment type="caution">
    <text evidence="5">The sequence shown here is derived from an EMBL/GenBank/DDBJ whole genome shotgun (WGS) entry which is preliminary data.</text>
</comment>
<dbReference type="Gene3D" id="1.20.1440.100">
    <property type="entry name" value="SG protein - dephosphorylation function"/>
    <property type="match status" value="1"/>
</dbReference>
<dbReference type="InterPro" id="IPR036412">
    <property type="entry name" value="HAD-like_sf"/>
</dbReference>
<dbReference type="SUPFAM" id="SSF56784">
    <property type="entry name" value="HAD-like"/>
    <property type="match status" value="1"/>
</dbReference>
<keyword evidence="2" id="KW-0479">Metal-binding</keyword>
<dbReference type="PANTHER" id="PTHR43344:SF13">
    <property type="entry name" value="PHOSPHATASE RV3661-RELATED"/>
    <property type="match status" value="1"/>
</dbReference>
<dbReference type="Proteomes" id="UP001352223">
    <property type="component" value="Unassembled WGS sequence"/>
</dbReference>
<dbReference type="Gene3D" id="3.40.50.1000">
    <property type="entry name" value="HAD superfamily/HAD-like"/>
    <property type="match status" value="1"/>
</dbReference>
<dbReference type="NCBIfam" id="TIGR01490">
    <property type="entry name" value="HAD-SF-IB-hyp1"/>
    <property type="match status" value="1"/>
</dbReference>
<evidence type="ECO:0000256" key="1">
    <source>
        <dbReference type="ARBA" id="ARBA00009184"/>
    </source>
</evidence>
<dbReference type="InterPro" id="IPR006385">
    <property type="entry name" value="HAD_hydro_SerB1"/>
</dbReference>
<evidence type="ECO:0000256" key="3">
    <source>
        <dbReference type="ARBA" id="ARBA00022801"/>
    </source>
</evidence>
<name>A0ABU6CQN8_9ACTN</name>
<evidence type="ECO:0000256" key="4">
    <source>
        <dbReference type="ARBA" id="ARBA00022842"/>
    </source>
</evidence>
<sequence>MSSTTTAMTTATATATATATRPAYLVFSDVDETLIDCKSMFDFLHFALVHLHGAEGEALYRATRTRLDAMSASGAARADVNRAYYKSAWAGHDAQQLTDLGRAWYGRRTSQPGFFIEETLHALRRHQRQGADVILVSGSFSPCLTPIAEAVDAARVLSTEPVVHQGVLTGDVGRPMIGEGKRAAVLRVLAEHPHLSPRSCYAYGDHVSDAPMMDCVGNPRAVGNDPRLRAYLAERTQASTRDPAHEGAALACWSMGCAGHEATDPRLCAQAC</sequence>
<dbReference type="RefSeq" id="WP_324776965.1">
    <property type="nucleotide sequence ID" value="NZ_BAAATS010000058.1"/>
</dbReference>
<dbReference type="InterPro" id="IPR023214">
    <property type="entry name" value="HAD_sf"/>
</dbReference>
<organism evidence="5 6">
    <name type="scientific">Streptomyces kunmingensis</name>
    <dbReference type="NCBI Taxonomy" id="68225"/>
    <lineage>
        <taxon>Bacteria</taxon>
        <taxon>Bacillati</taxon>
        <taxon>Actinomycetota</taxon>
        <taxon>Actinomycetes</taxon>
        <taxon>Kitasatosporales</taxon>
        <taxon>Streptomycetaceae</taxon>
        <taxon>Streptomyces</taxon>
    </lineage>
</organism>
<evidence type="ECO:0000256" key="2">
    <source>
        <dbReference type="ARBA" id="ARBA00022723"/>
    </source>
</evidence>
<accession>A0ABU6CQN8</accession>
<keyword evidence="3 5" id="KW-0378">Hydrolase</keyword>
<evidence type="ECO:0000313" key="6">
    <source>
        <dbReference type="Proteomes" id="UP001352223"/>
    </source>
</evidence>
<dbReference type="PANTHER" id="PTHR43344">
    <property type="entry name" value="PHOSPHOSERINE PHOSPHATASE"/>
    <property type="match status" value="1"/>
</dbReference>
<protein>
    <submittedName>
        <fullName evidence="5">HAD-IB family hydrolase</fullName>
    </submittedName>
</protein>
<gene>
    <name evidence="5" type="ORF">OKJ48_43520</name>
</gene>